<keyword evidence="3 6" id="KW-0812">Transmembrane</keyword>
<feature type="transmembrane region" description="Helical" evidence="6">
    <location>
        <begin position="88"/>
        <end position="110"/>
    </location>
</feature>
<name>A0A167XXU9_9HYPO</name>
<comment type="caution">
    <text evidence="7">The sequence shown here is derived from an EMBL/GenBank/DDBJ whole genome shotgun (WGS) entry which is preliminary data.</text>
</comment>
<gene>
    <name evidence="7" type="ORF">SPI_02341</name>
</gene>
<accession>A0A167XXU9</accession>
<feature type="transmembrane region" description="Helical" evidence="6">
    <location>
        <begin position="276"/>
        <end position="295"/>
    </location>
</feature>
<dbReference type="EMBL" id="AZHD01000003">
    <property type="protein sequence ID" value="OAA65554.1"/>
    <property type="molecule type" value="Genomic_DNA"/>
</dbReference>
<dbReference type="AlphaFoldDB" id="A0A167XXU9"/>
<keyword evidence="5 6" id="KW-0472">Membrane</keyword>
<feature type="transmembrane region" description="Helical" evidence="6">
    <location>
        <begin position="342"/>
        <end position="363"/>
    </location>
</feature>
<dbReference type="FunFam" id="1.20.1250.20:FF:000018">
    <property type="entry name" value="MFS transporter permease"/>
    <property type="match status" value="1"/>
</dbReference>
<evidence type="ECO:0000313" key="8">
    <source>
        <dbReference type="Proteomes" id="UP000076874"/>
    </source>
</evidence>
<evidence type="ECO:0000256" key="5">
    <source>
        <dbReference type="ARBA" id="ARBA00023136"/>
    </source>
</evidence>
<protein>
    <submittedName>
        <fullName evidence="7">Major facilitator superfamily transporter</fullName>
    </submittedName>
</protein>
<evidence type="ECO:0000256" key="6">
    <source>
        <dbReference type="SAM" id="Phobius"/>
    </source>
</evidence>
<dbReference type="PANTHER" id="PTHR43791:SF54">
    <property type="entry name" value="MAJOR FACILITATOR SUPERFAMILY (MFS) PROFILE DOMAIN-CONTAINING PROTEIN-RELATED"/>
    <property type="match status" value="1"/>
</dbReference>
<comment type="subcellular location">
    <subcellularLocation>
        <location evidence="1">Membrane</location>
        <topology evidence="1">Multi-pass membrane protein</topology>
    </subcellularLocation>
</comment>
<dbReference type="PANTHER" id="PTHR43791">
    <property type="entry name" value="PERMEASE-RELATED"/>
    <property type="match status" value="1"/>
</dbReference>
<feature type="transmembrane region" description="Helical" evidence="6">
    <location>
        <begin position="204"/>
        <end position="226"/>
    </location>
</feature>
<dbReference type="Gene3D" id="1.20.1250.20">
    <property type="entry name" value="MFS general substrate transporter like domains"/>
    <property type="match status" value="2"/>
</dbReference>
<evidence type="ECO:0000256" key="1">
    <source>
        <dbReference type="ARBA" id="ARBA00004141"/>
    </source>
</evidence>
<dbReference type="InterPro" id="IPR011701">
    <property type="entry name" value="MFS"/>
</dbReference>
<feature type="transmembrane region" description="Helical" evidence="6">
    <location>
        <begin position="408"/>
        <end position="428"/>
    </location>
</feature>
<proteinExistence type="predicted"/>
<dbReference type="Pfam" id="PF07690">
    <property type="entry name" value="MFS_1"/>
    <property type="match status" value="1"/>
</dbReference>
<keyword evidence="4 6" id="KW-1133">Transmembrane helix</keyword>
<reference evidence="7 8" key="1">
    <citation type="journal article" date="2016" name="Genome Biol. Evol.">
        <title>Divergent and convergent evolution of fungal pathogenicity.</title>
        <authorList>
            <person name="Shang Y."/>
            <person name="Xiao G."/>
            <person name="Zheng P."/>
            <person name="Cen K."/>
            <person name="Zhan S."/>
            <person name="Wang C."/>
        </authorList>
    </citation>
    <scope>NUCLEOTIDE SEQUENCE [LARGE SCALE GENOMIC DNA]</scope>
    <source>
        <strain evidence="7 8">RCEF 264</strain>
    </source>
</reference>
<sequence>MATNTTDLVVEPKFEAEHNDVAKGSQFDADVQFVETYDAAKRKAIVRKIDWRLPPFLALLYMMSYLDRSNIANAEIEGILEDLHMTGIQYNVATSLFFVTYIVFEIPSNWVLERYFEKRPSLWIGTICICWGILMTMHGVVHNYGSLLALRLVMGAFEAGYTKFELSARVSIYYAGAAVSGAFSGLLAYGIAHMAGVGGYNGWRWIFLLEGIATVVIGVVVLVFLIDTPELPCSWLSDEEREYCRRRLEVQDGGRASKTSGSVFSWKLLYHVLLDWQIWIMAFVFWSNTIPGYGLKFTMPQIIKNMGFTSSNAQLMTIPPYFCGGVSAYVFGRLSDKFHRRAYFLLIPQMCLVVGFAILFPLAPKIEDHVGPCFFAVILVCIGLYPIQPGSSSWISNNLAGPAKRAIGLAWAFSLTNVGSIGGSYIYIASEAPSYPTGFGCSLGFSLGGMTAVILLSLAYSRINKRRDALDVDQIRQQYSEEELAKMGDRSPLFRYVV</sequence>
<organism evidence="7 8">
    <name type="scientific">Niveomyces insectorum RCEF 264</name>
    <dbReference type="NCBI Taxonomy" id="1081102"/>
    <lineage>
        <taxon>Eukaryota</taxon>
        <taxon>Fungi</taxon>
        <taxon>Dikarya</taxon>
        <taxon>Ascomycota</taxon>
        <taxon>Pezizomycotina</taxon>
        <taxon>Sordariomycetes</taxon>
        <taxon>Hypocreomycetidae</taxon>
        <taxon>Hypocreales</taxon>
        <taxon>Cordycipitaceae</taxon>
        <taxon>Niveomyces</taxon>
    </lineage>
</organism>
<evidence type="ECO:0000256" key="2">
    <source>
        <dbReference type="ARBA" id="ARBA00022448"/>
    </source>
</evidence>
<evidence type="ECO:0000256" key="3">
    <source>
        <dbReference type="ARBA" id="ARBA00022692"/>
    </source>
</evidence>
<dbReference type="OrthoDB" id="2962993at2759"/>
<feature type="transmembrane region" description="Helical" evidence="6">
    <location>
        <begin position="434"/>
        <end position="460"/>
    </location>
</feature>
<dbReference type="InterPro" id="IPR036259">
    <property type="entry name" value="MFS_trans_sf"/>
</dbReference>
<dbReference type="FunFam" id="1.20.1250.20:FF:000013">
    <property type="entry name" value="MFS general substrate transporter"/>
    <property type="match status" value="1"/>
</dbReference>
<keyword evidence="2" id="KW-0813">Transport</keyword>
<keyword evidence="8" id="KW-1185">Reference proteome</keyword>
<dbReference type="SUPFAM" id="SSF103473">
    <property type="entry name" value="MFS general substrate transporter"/>
    <property type="match status" value="1"/>
</dbReference>
<dbReference type="Proteomes" id="UP000076874">
    <property type="component" value="Unassembled WGS sequence"/>
</dbReference>
<feature type="transmembrane region" description="Helical" evidence="6">
    <location>
        <begin position="172"/>
        <end position="192"/>
    </location>
</feature>
<dbReference type="GO" id="GO:0022857">
    <property type="term" value="F:transmembrane transporter activity"/>
    <property type="evidence" value="ECO:0007669"/>
    <property type="project" value="InterPro"/>
</dbReference>
<dbReference type="GO" id="GO:0016020">
    <property type="term" value="C:membrane"/>
    <property type="evidence" value="ECO:0007669"/>
    <property type="project" value="UniProtKB-SubCell"/>
</dbReference>
<feature type="transmembrane region" description="Helical" evidence="6">
    <location>
        <begin position="369"/>
        <end position="387"/>
    </location>
</feature>
<feature type="transmembrane region" description="Helical" evidence="6">
    <location>
        <begin position="122"/>
        <end position="141"/>
    </location>
</feature>
<evidence type="ECO:0000256" key="4">
    <source>
        <dbReference type="ARBA" id="ARBA00022989"/>
    </source>
</evidence>
<evidence type="ECO:0000313" key="7">
    <source>
        <dbReference type="EMBL" id="OAA65554.1"/>
    </source>
</evidence>